<feature type="transmembrane region" description="Helical" evidence="1">
    <location>
        <begin position="36"/>
        <end position="54"/>
    </location>
</feature>
<keyword evidence="1" id="KW-0472">Membrane</keyword>
<feature type="transmembrane region" description="Helical" evidence="1">
    <location>
        <begin position="93"/>
        <end position="113"/>
    </location>
</feature>
<feature type="transmembrane region" description="Helical" evidence="1">
    <location>
        <begin position="119"/>
        <end position="137"/>
    </location>
</feature>
<dbReference type="Proteomes" id="UP000316213">
    <property type="component" value="Unassembled WGS sequence"/>
</dbReference>
<evidence type="ECO:0000313" key="3">
    <source>
        <dbReference type="EMBL" id="TWT91840.1"/>
    </source>
</evidence>
<keyword evidence="4" id="KW-1185">Reference proteome</keyword>
<sequence length="310" mass="33184">MISAGTFICALAGALIYTAGVLMLKRSTIWNPGPWRTTLLCNLVAALVFAPMLFWGDPLTDYSLLWQPFVVGVFFVIGQTFVVLAVTQGDVSVATPILGLKILFVAALLLVFVGQVPSVWIWPASVLAIIAIACLSYQGGNGLTRPATDTTRFWGGRIGLTAVLSLVAALAYAIFDSMIQVWSPAFSPATFLPLTMFFSAGISLLLMIPMLEGRYSAISRAAWPWLISGSILTGLQSVFLTYAIGTWGQAASANVVYSSRGLWSVIAVATVGGFFSREEFAAPRSVKVMRLVGAVLITLAILMLMIPTDD</sequence>
<dbReference type="RefSeq" id="WP_146580771.1">
    <property type="nucleotide sequence ID" value="NZ_SJPM01000013.1"/>
</dbReference>
<comment type="caution">
    <text evidence="3">The sequence shown here is derived from an EMBL/GenBank/DDBJ whole genome shotgun (WGS) entry which is preliminary data.</text>
</comment>
<feature type="transmembrane region" description="Helical" evidence="1">
    <location>
        <begin position="288"/>
        <end position="306"/>
    </location>
</feature>
<feature type="transmembrane region" description="Helical" evidence="1">
    <location>
        <begin position="6"/>
        <end position="24"/>
    </location>
</feature>
<dbReference type="GO" id="GO:0016020">
    <property type="term" value="C:membrane"/>
    <property type="evidence" value="ECO:0007669"/>
    <property type="project" value="InterPro"/>
</dbReference>
<keyword evidence="1" id="KW-1133">Transmembrane helix</keyword>
<reference evidence="3 4" key="1">
    <citation type="submission" date="2019-02" db="EMBL/GenBank/DDBJ databases">
        <title>Deep-cultivation of Planctomycetes and their phenomic and genomic characterization uncovers novel biology.</title>
        <authorList>
            <person name="Wiegand S."/>
            <person name="Jogler M."/>
            <person name="Boedeker C."/>
            <person name="Pinto D."/>
            <person name="Vollmers J."/>
            <person name="Rivas-Marin E."/>
            <person name="Kohn T."/>
            <person name="Peeters S.H."/>
            <person name="Heuer A."/>
            <person name="Rast P."/>
            <person name="Oberbeckmann S."/>
            <person name="Bunk B."/>
            <person name="Jeske O."/>
            <person name="Meyerdierks A."/>
            <person name="Storesund J.E."/>
            <person name="Kallscheuer N."/>
            <person name="Luecker S."/>
            <person name="Lage O.M."/>
            <person name="Pohl T."/>
            <person name="Merkel B.J."/>
            <person name="Hornburger P."/>
            <person name="Mueller R.-W."/>
            <person name="Bruemmer F."/>
            <person name="Labrenz M."/>
            <person name="Spormann A.M."/>
            <person name="Op Den Camp H."/>
            <person name="Overmann J."/>
            <person name="Amann R."/>
            <person name="Jetten M.S.M."/>
            <person name="Mascher T."/>
            <person name="Medema M.H."/>
            <person name="Devos D.P."/>
            <person name="Kaster A.-K."/>
            <person name="Ovreas L."/>
            <person name="Rohde M."/>
            <person name="Galperin M.Y."/>
            <person name="Jogler C."/>
        </authorList>
    </citation>
    <scope>NUCLEOTIDE SEQUENCE [LARGE SCALE GENOMIC DNA]</scope>
    <source>
        <strain evidence="3 4">Pla100</strain>
    </source>
</reference>
<keyword evidence="1" id="KW-0812">Transmembrane</keyword>
<gene>
    <name evidence="3" type="ORF">Pla100_48780</name>
</gene>
<proteinExistence type="predicted"/>
<organism evidence="3 4">
    <name type="scientific">Neorhodopirellula pilleata</name>
    <dbReference type="NCBI Taxonomy" id="2714738"/>
    <lineage>
        <taxon>Bacteria</taxon>
        <taxon>Pseudomonadati</taxon>
        <taxon>Planctomycetota</taxon>
        <taxon>Planctomycetia</taxon>
        <taxon>Pirellulales</taxon>
        <taxon>Pirellulaceae</taxon>
        <taxon>Neorhodopirellula</taxon>
    </lineage>
</organism>
<feature type="domain" description="EamA" evidence="2">
    <location>
        <begin position="8"/>
        <end position="136"/>
    </location>
</feature>
<name>A0A5C5ZXG8_9BACT</name>
<feature type="transmembrane region" description="Helical" evidence="1">
    <location>
        <begin position="158"/>
        <end position="179"/>
    </location>
</feature>
<protein>
    <recommendedName>
        <fullName evidence="2">EamA domain-containing protein</fullName>
    </recommendedName>
</protein>
<feature type="transmembrane region" description="Helical" evidence="1">
    <location>
        <begin position="223"/>
        <end position="245"/>
    </location>
</feature>
<feature type="transmembrane region" description="Helical" evidence="1">
    <location>
        <begin position="66"/>
        <end position="86"/>
    </location>
</feature>
<dbReference type="OrthoDB" id="259867at2"/>
<dbReference type="Pfam" id="PF00892">
    <property type="entry name" value="EamA"/>
    <property type="match status" value="1"/>
</dbReference>
<feature type="transmembrane region" description="Helical" evidence="1">
    <location>
        <begin position="257"/>
        <end position="276"/>
    </location>
</feature>
<dbReference type="EMBL" id="SJPM01000013">
    <property type="protein sequence ID" value="TWT91840.1"/>
    <property type="molecule type" value="Genomic_DNA"/>
</dbReference>
<dbReference type="InterPro" id="IPR037185">
    <property type="entry name" value="EmrE-like"/>
</dbReference>
<evidence type="ECO:0000256" key="1">
    <source>
        <dbReference type="SAM" id="Phobius"/>
    </source>
</evidence>
<dbReference type="SUPFAM" id="SSF103481">
    <property type="entry name" value="Multidrug resistance efflux transporter EmrE"/>
    <property type="match status" value="1"/>
</dbReference>
<feature type="transmembrane region" description="Helical" evidence="1">
    <location>
        <begin position="191"/>
        <end position="211"/>
    </location>
</feature>
<dbReference type="AlphaFoldDB" id="A0A5C5ZXG8"/>
<evidence type="ECO:0000259" key="2">
    <source>
        <dbReference type="Pfam" id="PF00892"/>
    </source>
</evidence>
<dbReference type="InterPro" id="IPR000620">
    <property type="entry name" value="EamA_dom"/>
</dbReference>
<evidence type="ECO:0000313" key="4">
    <source>
        <dbReference type="Proteomes" id="UP000316213"/>
    </source>
</evidence>
<accession>A0A5C5ZXG8</accession>